<dbReference type="SMART" id="SM00499">
    <property type="entry name" value="AAI"/>
    <property type="match status" value="1"/>
</dbReference>
<comment type="function">
    <text evidence="4">Plant non-specific lipid-transfer proteins transfer phospholipids as well as galactolipids across membranes. May play a role in wax or cutin deposition in the cell walls of expanding epidermal cells and certain secretory tissues.</text>
</comment>
<evidence type="ECO:0000256" key="2">
    <source>
        <dbReference type="ARBA" id="ARBA00022448"/>
    </source>
</evidence>
<dbReference type="GO" id="GO:0008289">
    <property type="term" value="F:lipid binding"/>
    <property type="evidence" value="ECO:0007669"/>
    <property type="project" value="UniProtKB-KW"/>
</dbReference>
<evidence type="ECO:0000256" key="3">
    <source>
        <dbReference type="ARBA" id="ARBA00023121"/>
    </source>
</evidence>
<accession>A0A022QGA4</accession>
<proteinExistence type="inferred from homology"/>
<dbReference type="eggNOG" id="ENOG502S79G">
    <property type="taxonomic scope" value="Eukaryota"/>
</dbReference>
<gene>
    <name evidence="7" type="ORF">MIMGU_mgv1a016514mg</name>
</gene>
<dbReference type="SUPFAM" id="SSF47699">
    <property type="entry name" value="Bifunctional inhibitor/lipid-transfer protein/seed storage 2S albumin"/>
    <property type="match status" value="1"/>
</dbReference>
<dbReference type="InterPro" id="IPR016140">
    <property type="entry name" value="Bifunc_inhib/LTP/seed_store"/>
</dbReference>
<reference evidence="7 8" key="1">
    <citation type="journal article" date="2013" name="Proc. Natl. Acad. Sci. U.S.A.">
        <title>Fine-scale variation in meiotic recombination in Mimulus inferred from population shotgun sequencing.</title>
        <authorList>
            <person name="Hellsten U."/>
            <person name="Wright K.M."/>
            <person name="Jenkins J."/>
            <person name="Shu S."/>
            <person name="Yuan Y."/>
            <person name="Wessler S.R."/>
            <person name="Schmutz J."/>
            <person name="Willis J.H."/>
            <person name="Rokhsar D.S."/>
        </authorList>
    </citation>
    <scope>NUCLEOTIDE SEQUENCE [LARGE SCALE GENOMIC DNA]</scope>
    <source>
        <strain evidence="8">cv. DUN x IM62</strain>
    </source>
</reference>
<dbReference type="InterPro" id="IPR036312">
    <property type="entry name" value="Bifun_inhib/LTP/seed_sf"/>
</dbReference>
<dbReference type="Gene3D" id="1.10.110.10">
    <property type="entry name" value="Plant lipid-transfer and hydrophobic proteins"/>
    <property type="match status" value="1"/>
</dbReference>
<name>A0A022QGA4_ERYGU</name>
<dbReference type="Pfam" id="PF00234">
    <property type="entry name" value="Tryp_alpha_amyl"/>
    <property type="match status" value="1"/>
</dbReference>
<organism evidence="7 8">
    <name type="scientific">Erythranthe guttata</name>
    <name type="common">Yellow monkey flower</name>
    <name type="synonym">Mimulus guttatus</name>
    <dbReference type="NCBI Taxonomy" id="4155"/>
    <lineage>
        <taxon>Eukaryota</taxon>
        <taxon>Viridiplantae</taxon>
        <taxon>Streptophyta</taxon>
        <taxon>Embryophyta</taxon>
        <taxon>Tracheophyta</taxon>
        <taxon>Spermatophyta</taxon>
        <taxon>Magnoliopsida</taxon>
        <taxon>eudicotyledons</taxon>
        <taxon>Gunneridae</taxon>
        <taxon>Pentapetalae</taxon>
        <taxon>asterids</taxon>
        <taxon>lamiids</taxon>
        <taxon>Lamiales</taxon>
        <taxon>Phrymaceae</taxon>
        <taxon>Erythranthe</taxon>
    </lineage>
</organism>
<protein>
    <recommendedName>
        <fullName evidence="4">Non-specific lipid-transfer protein</fullName>
    </recommendedName>
</protein>
<dbReference type="PRINTS" id="PR00382">
    <property type="entry name" value="LIPIDTRNSFER"/>
</dbReference>
<keyword evidence="3 4" id="KW-0446">Lipid-binding</keyword>
<feature type="domain" description="Bifunctional inhibitor/plant lipid transfer protein/seed storage helical" evidence="6">
    <location>
        <begin position="31"/>
        <end position="115"/>
    </location>
</feature>
<comment type="similarity">
    <text evidence="1 4">Belongs to the plant LTP family.</text>
</comment>
<keyword evidence="8" id="KW-1185">Reference proteome</keyword>
<dbReference type="PROSITE" id="PS00597">
    <property type="entry name" value="PLANT_LTP"/>
    <property type="match status" value="1"/>
</dbReference>
<evidence type="ECO:0000256" key="5">
    <source>
        <dbReference type="SAM" id="SignalP"/>
    </source>
</evidence>
<evidence type="ECO:0000313" key="7">
    <source>
        <dbReference type="EMBL" id="EYU27747.1"/>
    </source>
</evidence>
<dbReference type="GO" id="GO:0006869">
    <property type="term" value="P:lipid transport"/>
    <property type="evidence" value="ECO:0007669"/>
    <property type="project" value="InterPro"/>
</dbReference>
<keyword evidence="5" id="KW-0732">Signal</keyword>
<feature type="chain" id="PRO_5001504144" description="Non-specific lipid-transfer protein" evidence="5">
    <location>
        <begin position="29"/>
        <end position="118"/>
    </location>
</feature>
<dbReference type="STRING" id="4155.A0A022QGA4"/>
<sequence length="118" mass="12428">MKMSCKKMVSCVIIGIMVMGLVASHANAITCTEAISTLMPCKDYLIGKSNFVSVPCCTGASALNGKVKTKPELKSMCECLKQAAAALHVIPERAKSLPAICKITTPIPIDPNADCNSI</sequence>
<dbReference type="AlphaFoldDB" id="A0A022QGA4"/>
<dbReference type="InterPro" id="IPR000528">
    <property type="entry name" value="Plant_nsLTP"/>
</dbReference>
<dbReference type="PANTHER" id="PTHR33076">
    <property type="entry name" value="NON-SPECIFIC LIPID-TRANSFER PROTEIN 2-RELATED"/>
    <property type="match status" value="1"/>
</dbReference>
<dbReference type="CDD" id="cd01960">
    <property type="entry name" value="nsLTP1"/>
    <property type="match status" value="1"/>
</dbReference>
<dbReference type="EMBL" id="KI631456">
    <property type="protein sequence ID" value="EYU27747.1"/>
    <property type="molecule type" value="Genomic_DNA"/>
</dbReference>
<evidence type="ECO:0000259" key="6">
    <source>
        <dbReference type="SMART" id="SM00499"/>
    </source>
</evidence>
<dbReference type="Proteomes" id="UP000030748">
    <property type="component" value="Unassembled WGS sequence"/>
</dbReference>
<evidence type="ECO:0000256" key="4">
    <source>
        <dbReference type="RuleBase" id="RU000628"/>
    </source>
</evidence>
<evidence type="ECO:0000313" key="8">
    <source>
        <dbReference type="Proteomes" id="UP000030748"/>
    </source>
</evidence>
<keyword evidence="2 4" id="KW-0813">Transport</keyword>
<dbReference type="PhylomeDB" id="A0A022QGA4"/>
<evidence type="ECO:0000256" key="1">
    <source>
        <dbReference type="ARBA" id="ARBA00009748"/>
    </source>
</evidence>
<feature type="signal peptide" evidence="5">
    <location>
        <begin position="1"/>
        <end position="28"/>
    </location>
</feature>